<gene>
    <name evidence="1" type="ORF">AVEN_130450_1</name>
</gene>
<keyword evidence="2" id="KW-1185">Reference proteome</keyword>
<sequence>MWLECVTETHSRARDILVKTEKELRQSAARKYNGPVGADVITHQTRRADVTLDSIVQVVGDNRTSRYSKICSWMAWVVMFVM</sequence>
<evidence type="ECO:0000313" key="2">
    <source>
        <dbReference type="Proteomes" id="UP000499080"/>
    </source>
</evidence>
<dbReference type="AlphaFoldDB" id="A0A4Y2MM30"/>
<reference evidence="1 2" key="1">
    <citation type="journal article" date="2019" name="Sci. Rep.">
        <title>Orb-weaving spider Araneus ventricosus genome elucidates the spidroin gene catalogue.</title>
        <authorList>
            <person name="Kono N."/>
            <person name="Nakamura H."/>
            <person name="Ohtoshi R."/>
            <person name="Moran D.A.P."/>
            <person name="Shinohara A."/>
            <person name="Yoshida Y."/>
            <person name="Fujiwara M."/>
            <person name="Mori M."/>
            <person name="Tomita M."/>
            <person name="Arakawa K."/>
        </authorList>
    </citation>
    <scope>NUCLEOTIDE SEQUENCE [LARGE SCALE GENOMIC DNA]</scope>
</reference>
<proteinExistence type="predicted"/>
<name>A0A4Y2MM30_ARAVE</name>
<organism evidence="1 2">
    <name type="scientific">Araneus ventricosus</name>
    <name type="common">Orbweaver spider</name>
    <name type="synonym">Epeira ventricosa</name>
    <dbReference type="NCBI Taxonomy" id="182803"/>
    <lineage>
        <taxon>Eukaryota</taxon>
        <taxon>Metazoa</taxon>
        <taxon>Ecdysozoa</taxon>
        <taxon>Arthropoda</taxon>
        <taxon>Chelicerata</taxon>
        <taxon>Arachnida</taxon>
        <taxon>Araneae</taxon>
        <taxon>Araneomorphae</taxon>
        <taxon>Entelegynae</taxon>
        <taxon>Araneoidea</taxon>
        <taxon>Araneidae</taxon>
        <taxon>Araneus</taxon>
    </lineage>
</organism>
<dbReference type="EMBL" id="BGPR01007527">
    <property type="protein sequence ID" value="GBN27572.1"/>
    <property type="molecule type" value="Genomic_DNA"/>
</dbReference>
<accession>A0A4Y2MM30</accession>
<evidence type="ECO:0000313" key="1">
    <source>
        <dbReference type="EMBL" id="GBN27572.1"/>
    </source>
</evidence>
<comment type="caution">
    <text evidence="1">The sequence shown here is derived from an EMBL/GenBank/DDBJ whole genome shotgun (WGS) entry which is preliminary data.</text>
</comment>
<dbReference type="Proteomes" id="UP000499080">
    <property type="component" value="Unassembled WGS sequence"/>
</dbReference>
<protein>
    <submittedName>
        <fullName evidence="1">Uncharacterized protein</fullName>
    </submittedName>
</protein>